<comment type="caution">
    <text evidence="11">The sequence shown here is derived from an EMBL/GenBank/DDBJ whole genome shotgun (WGS) entry which is preliminary data.</text>
</comment>
<evidence type="ECO:0000256" key="5">
    <source>
        <dbReference type="ARBA" id="ARBA00023306"/>
    </source>
</evidence>
<gene>
    <name evidence="11" type="ORF">NC653_032224</name>
</gene>
<dbReference type="GO" id="GO:0051301">
    <property type="term" value="P:cell division"/>
    <property type="evidence" value="ECO:0007669"/>
    <property type="project" value="UniProtKB-KW"/>
</dbReference>
<sequence>MASMYNPETSAIQDQQQYQQNPTLLYDALYCSEENWVEEVREDWFQDELEGESYCSNNSNKLNTFPILLEQDLSWEDEELSSLFAKEEQNQLCKDLETNPSLARARCEAVEWILKVNEHYSFTALTAVLAVNYLDRFLFSVHLQKEKPWMAQLAAVSCLSLAAKVEETQVPLLLDFQVEDSKYVFEAKTIQRMEILVLSTLKWKMNPVTPISFLDYITRRLGLEHYLCLEFLKRCERMVLSILADSRSMPYVPSVMAAATMLYVIDNIEPSLAAEYQSQLLSILGIDKDKVEDCSKFLMEFALREHFKLLSNKRKFCSLPGSPSGVVDVSFSSDSSNDAWSVASSVSSSPKPLSKKSRALQSLNNATTSDFSQHSSLVP</sequence>
<evidence type="ECO:0000313" key="12">
    <source>
        <dbReference type="Proteomes" id="UP001164929"/>
    </source>
</evidence>
<dbReference type="InterPro" id="IPR004367">
    <property type="entry name" value="Cyclin_C-dom"/>
</dbReference>
<dbReference type="InterPro" id="IPR036915">
    <property type="entry name" value="Cyclin-like_sf"/>
</dbReference>
<evidence type="ECO:0000256" key="3">
    <source>
        <dbReference type="ARBA" id="ARBA00022618"/>
    </source>
</evidence>
<evidence type="ECO:0000256" key="2">
    <source>
        <dbReference type="ARBA" id="ARBA00011177"/>
    </source>
</evidence>
<name>A0AAD6PZK0_9ROSI</name>
<comment type="subunit">
    <text evidence="2">Interacts with the CDC2 protein kinase to form a serine/threonine kinase holoenzyme complex also known as maturation promoting factor (MPF). The cyclin subunit imparts substrate specificity to the complex.</text>
</comment>
<keyword evidence="3" id="KW-0132">Cell division</keyword>
<evidence type="ECO:0000313" key="11">
    <source>
        <dbReference type="EMBL" id="KAJ6971633.1"/>
    </source>
</evidence>
<dbReference type="GO" id="GO:0010444">
    <property type="term" value="P:guard mother cell differentiation"/>
    <property type="evidence" value="ECO:0007669"/>
    <property type="project" value="UniProtKB-ARBA"/>
</dbReference>
<dbReference type="Proteomes" id="UP001164929">
    <property type="component" value="Chromosome 14"/>
</dbReference>
<dbReference type="SMART" id="SM00385">
    <property type="entry name" value="CYCLIN"/>
    <property type="match status" value="1"/>
</dbReference>
<dbReference type="EMBL" id="JAQIZT010000014">
    <property type="protein sequence ID" value="KAJ6971633.1"/>
    <property type="molecule type" value="Genomic_DNA"/>
</dbReference>
<dbReference type="PROSITE" id="PS00292">
    <property type="entry name" value="CYCLINS"/>
    <property type="match status" value="1"/>
</dbReference>
<evidence type="ECO:0000259" key="9">
    <source>
        <dbReference type="SMART" id="SM00385"/>
    </source>
</evidence>
<dbReference type="InterPro" id="IPR039361">
    <property type="entry name" value="Cyclin"/>
</dbReference>
<dbReference type="Pfam" id="PF00134">
    <property type="entry name" value="Cyclin_N"/>
    <property type="match status" value="1"/>
</dbReference>
<evidence type="ECO:0000256" key="1">
    <source>
        <dbReference type="ARBA" id="ARBA00009065"/>
    </source>
</evidence>
<evidence type="ECO:0000256" key="8">
    <source>
        <dbReference type="SAM" id="MobiDB-lite"/>
    </source>
</evidence>
<keyword evidence="12" id="KW-1185">Reference proteome</keyword>
<dbReference type="PANTHER" id="PTHR10177">
    <property type="entry name" value="CYCLINS"/>
    <property type="match status" value="1"/>
</dbReference>
<dbReference type="AlphaFoldDB" id="A0AAD6PZK0"/>
<proteinExistence type="inferred from homology"/>
<protein>
    <recommendedName>
        <fullName evidence="6">B-like cyclin</fullName>
    </recommendedName>
</protein>
<dbReference type="SUPFAM" id="SSF47954">
    <property type="entry name" value="Cyclin-like"/>
    <property type="match status" value="2"/>
</dbReference>
<dbReference type="GO" id="GO:0048316">
    <property type="term" value="P:seed development"/>
    <property type="evidence" value="ECO:0007669"/>
    <property type="project" value="UniProtKB-ARBA"/>
</dbReference>
<dbReference type="InterPro" id="IPR013763">
    <property type="entry name" value="Cyclin-like_dom"/>
</dbReference>
<evidence type="ECO:0000256" key="6">
    <source>
        <dbReference type="ARBA" id="ARBA00032263"/>
    </source>
</evidence>
<evidence type="ECO:0000256" key="4">
    <source>
        <dbReference type="ARBA" id="ARBA00023127"/>
    </source>
</evidence>
<feature type="domain" description="Cyclin-like" evidence="9">
    <location>
        <begin position="111"/>
        <end position="199"/>
    </location>
</feature>
<dbReference type="SMART" id="SM01332">
    <property type="entry name" value="Cyclin_C"/>
    <property type="match status" value="1"/>
</dbReference>
<dbReference type="CDD" id="cd20544">
    <property type="entry name" value="CYCLIN_AtCycD-like_rpt2"/>
    <property type="match status" value="1"/>
</dbReference>
<dbReference type="FunFam" id="1.10.472.10:FF:000074">
    <property type="entry name" value="D3-type cyclin"/>
    <property type="match status" value="1"/>
</dbReference>
<dbReference type="FunFam" id="1.10.472.10:FF:000070">
    <property type="entry name" value="CYCLIN D32"/>
    <property type="match status" value="1"/>
</dbReference>
<feature type="compositionally biased region" description="Low complexity" evidence="8">
    <location>
        <begin position="334"/>
        <end position="352"/>
    </location>
</feature>
<dbReference type="Gene3D" id="1.10.472.10">
    <property type="entry name" value="Cyclin-like"/>
    <property type="match status" value="2"/>
</dbReference>
<accession>A0AAD6PZK0</accession>
<dbReference type="Pfam" id="PF02984">
    <property type="entry name" value="Cyclin_C"/>
    <property type="match status" value="1"/>
</dbReference>
<keyword evidence="4 7" id="KW-0195">Cyclin</keyword>
<evidence type="ECO:0000259" key="10">
    <source>
        <dbReference type="SMART" id="SM01332"/>
    </source>
</evidence>
<comment type="similarity">
    <text evidence="1">Belongs to the cyclin family. Cyclin D subfamily.</text>
</comment>
<feature type="region of interest" description="Disordered" evidence="8">
    <location>
        <begin position="334"/>
        <end position="359"/>
    </location>
</feature>
<keyword evidence="5" id="KW-0131">Cell cycle</keyword>
<dbReference type="InterPro" id="IPR006671">
    <property type="entry name" value="Cyclin_N"/>
</dbReference>
<dbReference type="InterPro" id="IPR048258">
    <property type="entry name" value="Cyclins_cyclin-box"/>
</dbReference>
<evidence type="ECO:0000256" key="7">
    <source>
        <dbReference type="RuleBase" id="RU000383"/>
    </source>
</evidence>
<organism evidence="11 12">
    <name type="scientific">Populus alba x Populus x berolinensis</name>
    <dbReference type="NCBI Taxonomy" id="444605"/>
    <lineage>
        <taxon>Eukaryota</taxon>
        <taxon>Viridiplantae</taxon>
        <taxon>Streptophyta</taxon>
        <taxon>Embryophyta</taxon>
        <taxon>Tracheophyta</taxon>
        <taxon>Spermatophyta</taxon>
        <taxon>Magnoliopsida</taxon>
        <taxon>eudicotyledons</taxon>
        <taxon>Gunneridae</taxon>
        <taxon>Pentapetalae</taxon>
        <taxon>rosids</taxon>
        <taxon>fabids</taxon>
        <taxon>Malpighiales</taxon>
        <taxon>Salicaceae</taxon>
        <taxon>Saliceae</taxon>
        <taxon>Populus</taxon>
    </lineage>
</organism>
<dbReference type="CDD" id="cd20543">
    <property type="entry name" value="CYCLIN_AtCycD-like_rpt1"/>
    <property type="match status" value="1"/>
</dbReference>
<reference evidence="11" key="1">
    <citation type="journal article" date="2023" name="Mol. Ecol. Resour.">
        <title>Chromosome-level genome assembly of a triploid poplar Populus alba 'Berolinensis'.</title>
        <authorList>
            <person name="Chen S."/>
            <person name="Yu Y."/>
            <person name="Wang X."/>
            <person name="Wang S."/>
            <person name="Zhang T."/>
            <person name="Zhou Y."/>
            <person name="He R."/>
            <person name="Meng N."/>
            <person name="Wang Y."/>
            <person name="Liu W."/>
            <person name="Liu Z."/>
            <person name="Liu J."/>
            <person name="Guo Q."/>
            <person name="Huang H."/>
            <person name="Sederoff R.R."/>
            <person name="Wang G."/>
            <person name="Qu G."/>
            <person name="Chen S."/>
        </authorList>
    </citation>
    <scope>NUCLEOTIDE SEQUENCE</scope>
    <source>
        <strain evidence="11">SC-2020</strain>
    </source>
</reference>
<feature type="domain" description="Cyclin C-terminal" evidence="10">
    <location>
        <begin position="208"/>
        <end position="335"/>
    </location>
</feature>